<protein>
    <recommendedName>
        <fullName evidence="12">D-serine dehydratase</fullName>
        <ecNumber evidence="11">4.3.1.18</ecNumber>
    </recommendedName>
    <alternativeName>
        <fullName evidence="13">D-serine deaminase</fullName>
    </alternativeName>
</protein>
<evidence type="ECO:0000256" key="8">
    <source>
        <dbReference type="ARBA" id="ARBA00023239"/>
    </source>
</evidence>
<keyword evidence="16" id="KW-1185">Reference proteome</keyword>
<dbReference type="Pfam" id="PF01168">
    <property type="entry name" value="Ala_racemase_N"/>
    <property type="match status" value="1"/>
</dbReference>
<dbReference type="PANTHER" id="PTHR28004:SF2">
    <property type="entry name" value="D-SERINE DEHYDRATASE"/>
    <property type="match status" value="1"/>
</dbReference>
<evidence type="ECO:0000256" key="13">
    <source>
        <dbReference type="ARBA" id="ARBA00075219"/>
    </source>
</evidence>
<dbReference type="FunFam" id="3.20.20.10:FF:000016">
    <property type="entry name" value="D-serine dehydratase"/>
    <property type="match status" value="1"/>
</dbReference>
<evidence type="ECO:0000256" key="2">
    <source>
        <dbReference type="ARBA" id="ARBA00001947"/>
    </source>
</evidence>
<evidence type="ECO:0000256" key="1">
    <source>
        <dbReference type="ARBA" id="ARBA00001933"/>
    </source>
</evidence>
<evidence type="ECO:0000256" key="9">
    <source>
        <dbReference type="ARBA" id="ARBA00051198"/>
    </source>
</evidence>
<evidence type="ECO:0000256" key="5">
    <source>
        <dbReference type="ARBA" id="ARBA00022723"/>
    </source>
</evidence>
<dbReference type="InterPro" id="IPR001608">
    <property type="entry name" value="Ala_racemase_N"/>
</dbReference>
<evidence type="ECO:0000313" key="15">
    <source>
        <dbReference type="EMBL" id="KZZ88526.1"/>
    </source>
</evidence>
<dbReference type="Pfam" id="PF14031">
    <property type="entry name" value="D-ser_dehydrat"/>
    <property type="match status" value="1"/>
</dbReference>
<dbReference type="InterPro" id="IPR029066">
    <property type="entry name" value="PLP-binding_barrel"/>
</dbReference>
<dbReference type="SUPFAM" id="SSF51419">
    <property type="entry name" value="PLP-binding barrel"/>
    <property type="match status" value="1"/>
</dbReference>
<evidence type="ECO:0000259" key="14">
    <source>
        <dbReference type="SMART" id="SM01119"/>
    </source>
</evidence>
<dbReference type="Gene3D" id="2.40.37.20">
    <property type="entry name" value="D-serine dehydratase-like domain"/>
    <property type="match status" value="1"/>
</dbReference>
<keyword evidence="7" id="KW-0663">Pyridoxal phosphate</keyword>
<evidence type="ECO:0000313" key="16">
    <source>
        <dbReference type="Proteomes" id="UP000242877"/>
    </source>
</evidence>
<name>A0A167W8J1_9EURO</name>
<comment type="cofactor">
    <cofactor evidence="1">
        <name>pyridoxal 5'-phosphate</name>
        <dbReference type="ChEBI" id="CHEBI:597326"/>
    </cofactor>
</comment>
<comment type="function">
    <text evidence="10">Catalyzes the conversion of D-serine to pyruvate and ammonia. May play a role in D-serine detoxification.</text>
</comment>
<sequence length="474" mass="52232">MSQESNYTINVEALRHRYVGRLLHELEGPVAIVDAAIARRNCNLMLKAAELLDVGFRPHIKSHKQVQTVELTRYQVGETSESIKLVVSTVAEIEQLIPFLHECKAAGRPIDIIYGLPVAPSYIPRLSALGKTLGQGSITVLVDCLETLPFLSRYHDTINQKLGVFVKIDNGYHRAGLSADSLQFSQLVAEIHRLECTEGKIELRGFYSHLGNSYNSDSCDEALEYLATELEGCTLATVVAGEIYGTGCRFICSVGATPTATSAQELLSSKPKSSAVVRVTEAIKRAKMHHDVELHAGAYVTLDMQQLAAHARISDLTFNDIALSVLTEVASIYNHRTPAPEALVACGKLSLGYDTCKSYDGMGVVMSWLDRSLHPSSLADAAASEPSHDIYNPDAEQRGWIVHQACQEHGMLRWMGPMEKMRPLQVGEKIRIIPNHCCMCLANFDFIIVIDSSAPGSAIERERVRDVWLSWGGW</sequence>
<dbReference type="PANTHER" id="PTHR28004">
    <property type="entry name" value="ZGC:162816-RELATED"/>
    <property type="match status" value="1"/>
</dbReference>
<dbReference type="GO" id="GO:0046872">
    <property type="term" value="F:metal ion binding"/>
    <property type="evidence" value="ECO:0007669"/>
    <property type="project" value="UniProtKB-KW"/>
</dbReference>
<dbReference type="Gene3D" id="3.20.20.10">
    <property type="entry name" value="Alanine racemase"/>
    <property type="match status" value="1"/>
</dbReference>
<gene>
    <name evidence="15" type="ORF">AAP_04849</name>
</gene>
<reference evidence="15 16" key="1">
    <citation type="journal article" date="2016" name="Genome Biol. Evol.">
        <title>Divergent and convergent evolution of fungal pathogenicity.</title>
        <authorList>
            <person name="Shang Y."/>
            <person name="Xiao G."/>
            <person name="Zheng P."/>
            <person name="Cen K."/>
            <person name="Zhan S."/>
            <person name="Wang C."/>
        </authorList>
    </citation>
    <scope>NUCLEOTIDE SEQUENCE [LARGE SCALE GENOMIC DNA]</scope>
    <source>
        <strain evidence="15 16">ARSEF 7405</strain>
    </source>
</reference>
<dbReference type="Proteomes" id="UP000242877">
    <property type="component" value="Unassembled WGS sequence"/>
</dbReference>
<dbReference type="EMBL" id="AZGZ01000025">
    <property type="protein sequence ID" value="KZZ88526.1"/>
    <property type="molecule type" value="Genomic_DNA"/>
</dbReference>
<comment type="caution">
    <text evidence="15">The sequence shown here is derived from an EMBL/GenBank/DDBJ whole genome shotgun (WGS) entry which is preliminary data.</text>
</comment>
<evidence type="ECO:0000256" key="4">
    <source>
        <dbReference type="ARBA" id="ARBA00022575"/>
    </source>
</evidence>
<keyword evidence="5" id="KW-0479">Metal-binding</keyword>
<dbReference type="AlphaFoldDB" id="A0A167W8J1"/>
<proteinExistence type="inferred from homology"/>
<dbReference type="OrthoDB" id="20198at2759"/>
<keyword evidence="8" id="KW-0456">Lyase</keyword>
<accession>A0A167W8J1</accession>
<dbReference type="VEuPathDB" id="FungiDB:AAP_04849"/>
<evidence type="ECO:0000256" key="7">
    <source>
        <dbReference type="ARBA" id="ARBA00022898"/>
    </source>
</evidence>
<evidence type="ECO:0000256" key="10">
    <source>
        <dbReference type="ARBA" id="ARBA00055764"/>
    </source>
</evidence>
<dbReference type="InterPro" id="IPR026956">
    <property type="entry name" value="D-ser_dehydrat-like_dom"/>
</dbReference>
<comment type="similarity">
    <text evidence="3">Belongs to the DSD1 family.</text>
</comment>
<keyword evidence="4" id="KW-0216">Detoxification</keyword>
<comment type="catalytic activity">
    <reaction evidence="9">
        <text>D-serine = pyruvate + NH4(+)</text>
        <dbReference type="Rhea" id="RHEA:13977"/>
        <dbReference type="ChEBI" id="CHEBI:15361"/>
        <dbReference type="ChEBI" id="CHEBI:28938"/>
        <dbReference type="ChEBI" id="CHEBI:35247"/>
        <dbReference type="EC" id="4.3.1.18"/>
    </reaction>
    <physiologicalReaction direction="left-to-right" evidence="9">
        <dbReference type="Rhea" id="RHEA:13978"/>
    </physiologicalReaction>
</comment>
<dbReference type="GO" id="GO:0036088">
    <property type="term" value="P:D-serine catabolic process"/>
    <property type="evidence" value="ECO:0007669"/>
    <property type="project" value="TreeGrafter"/>
</dbReference>
<evidence type="ECO:0000256" key="6">
    <source>
        <dbReference type="ARBA" id="ARBA00022833"/>
    </source>
</evidence>
<dbReference type="InterPro" id="IPR042208">
    <property type="entry name" value="D-ser_dehydrat-like_sf"/>
</dbReference>
<dbReference type="GO" id="GO:0009636">
    <property type="term" value="P:response to toxic substance"/>
    <property type="evidence" value="ECO:0007669"/>
    <property type="project" value="UniProtKB-KW"/>
</dbReference>
<evidence type="ECO:0000256" key="11">
    <source>
        <dbReference type="ARBA" id="ARBA00066349"/>
    </source>
</evidence>
<dbReference type="EC" id="4.3.1.18" evidence="11"/>
<dbReference type="InterPro" id="IPR051466">
    <property type="entry name" value="D-amino_acid_metab_enzyme"/>
</dbReference>
<evidence type="ECO:0000256" key="12">
    <source>
        <dbReference type="ARBA" id="ARBA00069616"/>
    </source>
</evidence>
<comment type="cofactor">
    <cofactor evidence="2">
        <name>Zn(2+)</name>
        <dbReference type="ChEBI" id="CHEBI:29105"/>
    </cofactor>
</comment>
<feature type="domain" description="D-serine dehydratase-like" evidence="14">
    <location>
        <begin position="322"/>
        <end position="451"/>
    </location>
</feature>
<keyword evidence="6" id="KW-0862">Zinc</keyword>
<evidence type="ECO:0000256" key="3">
    <source>
        <dbReference type="ARBA" id="ARBA00005323"/>
    </source>
</evidence>
<dbReference type="GO" id="GO:0008721">
    <property type="term" value="F:D-serine ammonia-lyase activity"/>
    <property type="evidence" value="ECO:0007669"/>
    <property type="project" value="UniProtKB-EC"/>
</dbReference>
<organism evidence="15 16">
    <name type="scientific">Ascosphaera apis ARSEF 7405</name>
    <dbReference type="NCBI Taxonomy" id="392613"/>
    <lineage>
        <taxon>Eukaryota</taxon>
        <taxon>Fungi</taxon>
        <taxon>Dikarya</taxon>
        <taxon>Ascomycota</taxon>
        <taxon>Pezizomycotina</taxon>
        <taxon>Eurotiomycetes</taxon>
        <taxon>Eurotiomycetidae</taxon>
        <taxon>Onygenales</taxon>
        <taxon>Ascosphaeraceae</taxon>
        <taxon>Ascosphaera</taxon>
    </lineage>
</organism>
<dbReference type="SMART" id="SM01119">
    <property type="entry name" value="D-ser_dehydrat"/>
    <property type="match status" value="1"/>
</dbReference>